<keyword evidence="2" id="KW-1185">Reference proteome</keyword>
<comment type="caution">
    <text evidence="1">The sequence shown here is derived from an EMBL/GenBank/DDBJ whole genome shotgun (WGS) entry which is preliminary data.</text>
</comment>
<gene>
    <name evidence="1" type="ORF">AB1Y20_002107</name>
</gene>
<dbReference type="EMBL" id="JBGBPQ010000011">
    <property type="protein sequence ID" value="KAL1515483.1"/>
    <property type="molecule type" value="Genomic_DNA"/>
</dbReference>
<reference evidence="1 2" key="1">
    <citation type="journal article" date="2024" name="Science">
        <title>Giant polyketide synthase enzymes in the biosynthesis of giant marine polyether toxins.</title>
        <authorList>
            <person name="Fallon T.R."/>
            <person name="Shende V.V."/>
            <person name="Wierzbicki I.H."/>
            <person name="Pendleton A.L."/>
            <person name="Watervoot N.F."/>
            <person name="Auber R.P."/>
            <person name="Gonzalez D.J."/>
            <person name="Wisecaver J.H."/>
            <person name="Moore B.S."/>
        </authorList>
    </citation>
    <scope>NUCLEOTIDE SEQUENCE [LARGE SCALE GENOMIC DNA]</scope>
    <source>
        <strain evidence="1 2">12B1</strain>
    </source>
</reference>
<evidence type="ECO:0000313" key="1">
    <source>
        <dbReference type="EMBL" id="KAL1515483.1"/>
    </source>
</evidence>
<sequence length="355" mass="36856">MGREVAAGAVRCFLGGYSVAALLRALRVPPRPLAGALCTRPATLGLSLAAFCLSFHAVRSALHRSRLFRSHARSAAASGAAAAVLVVTRHPEVAGSHTELHKRAVLAAVRSFLPAALRDGAPHPSRACTRASPTAVVCASTWCLALLLPPPEPRVSPRSAVREWQGSVAAHLRGSVPLAVAMAIAAWARSPAPADAPPPARLGWQAGCLLVEAAAVAALTAGFSATVALGGAACRGFGWACGLAVVPLPAHRQADVAIRLAHRACCEVSKTLLRRWLAGGSWSPHCGDALAVEASLEAVGEALLLSASAARILWLYSRGASGERTPLGWDTVQTIHFFLGYEDDTLMTKPDCGIE</sequence>
<evidence type="ECO:0008006" key="3">
    <source>
        <dbReference type="Google" id="ProtNLM"/>
    </source>
</evidence>
<protein>
    <recommendedName>
        <fullName evidence="3">Protein RFT1 homolog</fullName>
    </recommendedName>
</protein>
<name>A0AB34J703_PRYPA</name>
<evidence type="ECO:0000313" key="2">
    <source>
        <dbReference type="Proteomes" id="UP001515480"/>
    </source>
</evidence>
<proteinExistence type="predicted"/>
<dbReference type="AlphaFoldDB" id="A0AB34J703"/>
<accession>A0AB34J703</accession>
<organism evidence="1 2">
    <name type="scientific">Prymnesium parvum</name>
    <name type="common">Toxic golden alga</name>
    <dbReference type="NCBI Taxonomy" id="97485"/>
    <lineage>
        <taxon>Eukaryota</taxon>
        <taxon>Haptista</taxon>
        <taxon>Haptophyta</taxon>
        <taxon>Prymnesiophyceae</taxon>
        <taxon>Prymnesiales</taxon>
        <taxon>Prymnesiaceae</taxon>
        <taxon>Prymnesium</taxon>
    </lineage>
</organism>
<dbReference type="Proteomes" id="UP001515480">
    <property type="component" value="Unassembled WGS sequence"/>
</dbReference>